<protein>
    <submittedName>
        <fullName evidence="2">DUF4038 domain-containing protein</fullName>
    </submittedName>
</protein>
<dbReference type="Proteomes" id="UP001204814">
    <property type="component" value="Unassembled WGS sequence"/>
</dbReference>
<sequence length="443" mass="51588">MSLTIENNILMKNGKPFFYLADTCWSAFTNIKDNDWDYYLDYRKSQGFNTLQINILPQWDASATDLCYEPFEVIDGKYNYKKLNLSYFEHADKMCARAKEKGFELALVIMWCNFVPDTWASQFYSKGIMPIDCIDNYINIIHETFTKYEPLYIISGDTDFNTEQCIEYYVKCAKQIKELAPNCLYTTHIKGRYTYIPDNLYSYLDLCFYQSGHNAQNLGMPYLLAEEMADKYKGKPVINSEPCYEDMGYSRQMYGRWSKEDIIRAAWMSLLSGASAGITYGAAGIYSWHTTNKGFEASLGEGFATPKCWQQALCFDGAWDYGYIKYIFETYDLYGLKAIQELLVKENPEIRIARKDDKIVLYVPHNIDIELNLDLSNYKAIAIDLTRRYVSPLQTINGKTSIIKMTYFNRDALYILEKDVQSCDNLFVFNFSKKYLSCFARRN</sequence>
<name>A0AAP2UGM5_9FIRM</name>
<reference evidence="2" key="1">
    <citation type="submission" date="2022-06" db="EMBL/GenBank/DDBJ databases">
        <title>Isolation of gut microbiota from human fecal samples.</title>
        <authorList>
            <person name="Pamer E.G."/>
            <person name="Barat B."/>
            <person name="Waligurski E."/>
            <person name="Medina S."/>
            <person name="Paddock L."/>
            <person name="Mostad J."/>
        </authorList>
    </citation>
    <scope>NUCLEOTIDE SEQUENCE</scope>
    <source>
        <strain evidence="2">DFI.6.24</strain>
    </source>
</reference>
<dbReference type="PANTHER" id="PTHR37836:SF3">
    <property type="entry name" value="ENDOGLUCANASE"/>
    <property type="match status" value="1"/>
</dbReference>
<evidence type="ECO:0000313" key="3">
    <source>
        <dbReference type="Proteomes" id="UP001204814"/>
    </source>
</evidence>
<feature type="domain" description="Apiosidase-like catalytic" evidence="1">
    <location>
        <begin position="10"/>
        <end position="333"/>
    </location>
</feature>
<gene>
    <name evidence="2" type="ORF">NE542_12205</name>
</gene>
<dbReference type="PANTHER" id="PTHR37836">
    <property type="entry name" value="LMO1036 PROTEIN"/>
    <property type="match status" value="1"/>
</dbReference>
<evidence type="ECO:0000259" key="1">
    <source>
        <dbReference type="Pfam" id="PF13204"/>
    </source>
</evidence>
<accession>A0AAP2UGM5</accession>
<dbReference type="RefSeq" id="WP_227352096.1">
    <property type="nucleotide sequence ID" value="NZ_JAJDKX010000013.1"/>
</dbReference>
<evidence type="ECO:0000313" key="2">
    <source>
        <dbReference type="EMBL" id="MCQ5062578.1"/>
    </source>
</evidence>
<proteinExistence type="predicted"/>
<dbReference type="InterPro" id="IPR025277">
    <property type="entry name" value="Apiosidase-like_cat_dom"/>
</dbReference>
<organism evidence="2 3">
    <name type="scientific">Faecalibacillus intestinalis</name>
    <dbReference type="NCBI Taxonomy" id="1982626"/>
    <lineage>
        <taxon>Bacteria</taxon>
        <taxon>Bacillati</taxon>
        <taxon>Bacillota</taxon>
        <taxon>Erysipelotrichia</taxon>
        <taxon>Erysipelotrichales</taxon>
        <taxon>Coprobacillaceae</taxon>
        <taxon>Faecalibacillus</taxon>
    </lineage>
</organism>
<dbReference type="EMBL" id="JANGBO010000015">
    <property type="protein sequence ID" value="MCQ5062578.1"/>
    <property type="molecule type" value="Genomic_DNA"/>
</dbReference>
<dbReference type="Gene3D" id="3.20.20.80">
    <property type="entry name" value="Glycosidases"/>
    <property type="match status" value="1"/>
</dbReference>
<dbReference type="SUPFAM" id="SSF51445">
    <property type="entry name" value="(Trans)glycosidases"/>
    <property type="match status" value="1"/>
</dbReference>
<dbReference type="InterPro" id="IPR017853">
    <property type="entry name" value="GH"/>
</dbReference>
<dbReference type="AlphaFoldDB" id="A0AAP2UGM5"/>
<comment type="caution">
    <text evidence="2">The sequence shown here is derived from an EMBL/GenBank/DDBJ whole genome shotgun (WGS) entry which is preliminary data.</text>
</comment>
<dbReference type="Pfam" id="PF13204">
    <property type="entry name" value="Apiosidase"/>
    <property type="match status" value="1"/>
</dbReference>